<keyword evidence="2" id="KW-1185">Reference proteome</keyword>
<gene>
    <name evidence="1" type="ORF">K0M31_006447</name>
</gene>
<proteinExistence type="predicted"/>
<organism evidence="1 2">
    <name type="scientific">Melipona bicolor</name>
    <dbReference type="NCBI Taxonomy" id="60889"/>
    <lineage>
        <taxon>Eukaryota</taxon>
        <taxon>Metazoa</taxon>
        <taxon>Ecdysozoa</taxon>
        <taxon>Arthropoda</taxon>
        <taxon>Hexapoda</taxon>
        <taxon>Insecta</taxon>
        <taxon>Pterygota</taxon>
        <taxon>Neoptera</taxon>
        <taxon>Endopterygota</taxon>
        <taxon>Hymenoptera</taxon>
        <taxon>Apocrita</taxon>
        <taxon>Aculeata</taxon>
        <taxon>Apoidea</taxon>
        <taxon>Anthophila</taxon>
        <taxon>Apidae</taxon>
        <taxon>Melipona</taxon>
    </lineage>
</organism>
<dbReference type="AlphaFoldDB" id="A0AA40FTL2"/>
<sequence length="179" mass="21199">MSNRHRKYYYLSNNHVPDSSVFDAKGGDVLQIHEVVEFFFGSREFSRRPEEDQREPELARARFAGTNKSNLPKSPRWFYPHPQPWSPRSSLRPSWKTPFMRRPVRQDWLPRLIPKIAKVDPVPMVSFNLSDSIHHRPDELTTNRRIIAVTVDVNRLKGDLRRERVVTRNDEFINWVPAL</sequence>
<evidence type="ECO:0000313" key="1">
    <source>
        <dbReference type="EMBL" id="KAK1125108.1"/>
    </source>
</evidence>
<evidence type="ECO:0000313" key="2">
    <source>
        <dbReference type="Proteomes" id="UP001177670"/>
    </source>
</evidence>
<dbReference type="Proteomes" id="UP001177670">
    <property type="component" value="Unassembled WGS sequence"/>
</dbReference>
<accession>A0AA40FTL2</accession>
<reference evidence="1" key="1">
    <citation type="submission" date="2021-10" db="EMBL/GenBank/DDBJ databases">
        <title>Melipona bicolor Genome sequencing and assembly.</title>
        <authorList>
            <person name="Araujo N.S."/>
            <person name="Arias M.C."/>
        </authorList>
    </citation>
    <scope>NUCLEOTIDE SEQUENCE</scope>
    <source>
        <strain evidence="1">USP_2M_L1-L4_2017</strain>
        <tissue evidence="1">Whole body</tissue>
    </source>
</reference>
<comment type="caution">
    <text evidence="1">The sequence shown here is derived from an EMBL/GenBank/DDBJ whole genome shotgun (WGS) entry which is preliminary data.</text>
</comment>
<name>A0AA40FTL2_9HYME</name>
<protein>
    <submittedName>
        <fullName evidence="1">Uncharacterized protein</fullName>
    </submittedName>
</protein>
<dbReference type="EMBL" id="JAHYIQ010000017">
    <property type="protein sequence ID" value="KAK1125108.1"/>
    <property type="molecule type" value="Genomic_DNA"/>
</dbReference>